<evidence type="ECO:0000313" key="1">
    <source>
        <dbReference type="EMBL" id="KAJ0014016.1"/>
    </source>
</evidence>
<reference evidence="2" key="1">
    <citation type="journal article" date="2023" name="G3 (Bethesda)">
        <title>Genome assembly and association tests identify interacting loci associated with vigor, precocity, and sex in interspecific pistachio rootstocks.</title>
        <authorList>
            <person name="Palmer W."/>
            <person name="Jacygrad E."/>
            <person name="Sagayaradj S."/>
            <person name="Cavanaugh K."/>
            <person name="Han R."/>
            <person name="Bertier L."/>
            <person name="Beede B."/>
            <person name="Kafkas S."/>
            <person name="Golino D."/>
            <person name="Preece J."/>
            <person name="Michelmore R."/>
        </authorList>
    </citation>
    <scope>NUCLEOTIDE SEQUENCE [LARGE SCALE GENOMIC DNA]</scope>
</reference>
<dbReference type="EMBL" id="CM047748">
    <property type="protein sequence ID" value="KAJ0014016.1"/>
    <property type="molecule type" value="Genomic_DNA"/>
</dbReference>
<gene>
    <name evidence="1" type="ORF">Pint_21590</name>
</gene>
<keyword evidence="2" id="KW-1185">Reference proteome</keyword>
<comment type="caution">
    <text evidence="1">The sequence shown here is derived from an EMBL/GenBank/DDBJ whole genome shotgun (WGS) entry which is preliminary data.</text>
</comment>
<proteinExistence type="predicted"/>
<evidence type="ECO:0000313" key="2">
    <source>
        <dbReference type="Proteomes" id="UP001163603"/>
    </source>
</evidence>
<accession>A0ACC0XDB7</accession>
<dbReference type="Proteomes" id="UP001163603">
    <property type="component" value="Chromosome 13"/>
</dbReference>
<name>A0ACC0XDB7_9ROSI</name>
<sequence length="420" mass="48343">MGFRSFSKIGKTVEKVSAFWINVNRQQKGICNSAKVGVFDWECLETRFLEQKEGFRATGFVDSIVGRNVLGRFKENSVQLKRFFGSSGNGAQLDRDFLAQLWIADKKLEKSREKRRRKVVKSKNYGEPVYDARPQGRWFSGSAVPEENPYEQGKSVLRQPPVSQSVTGFLEPSSLEEVQVAPLLARSNLLITRDIEWANLVLGFEQVRTHVPGHMAGWLMENRYAIVDVCYPQSPVGLIREQSNVIARQLLRLRRPFVAYITDAMGNELFRALFYHIQVRRPFWWITSSIYVEINGKEIGVVHRRWHLWRRVYDLYLGNKQFAVVENPGFWYWTFTLKDINGEVLAEIDRDWRGFGFEIFTDAGQYVIRFGNADSGSKTGPARVIQELEVARPLTLSERAVTVALAISLDNDYFSRHGGW</sequence>
<protein>
    <submittedName>
        <fullName evidence="1">Uncharacterized protein</fullName>
    </submittedName>
</protein>
<organism evidence="1 2">
    <name type="scientific">Pistacia integerrima</name>
    <dbReference type="NCBI Taxonomy" id="434235"/>
    <lineage>
        <taxon>Eukaryota</taxon>
        <taxon>Viridiplantae</taxon>
        <taxon>Streptophyta</taxon>
        <taxon>Embryophyta</taxon>
        <taxon>Tracheophyta</taxon>
        <taxon>Spermatophyta</taxon>
        <taxon>Magnoliopsida</taxon>
        <taxon>eudicotyledons</taxon>
        <taxon>Gunneridae</taxon>
        <taxon>Pentapetalae</taxon>
        <taxon>rosids</taxon>
        <taxon>malvids</taxon>
        <taxon>Sapindales</taxon>
        <taxon>Anacardiaceae</taxon>
        <taxon>Pistacia</taxon>
    </lineage>
</organism>